<evidence type="ECO:0000256" key="2">
    <source>
        <dbReference type="ARBA" id="ARBA00038334"/>
    </source>
</evidence>
<accession>A0A401RT29</accession>
<protein>
    <recommendedName>
        <fullName evidence="3">AB hydrolase-1 domain-containing protein</fullName>
    </recommendedName>
</protein>
<reference evidence="4 5" key="1">
    <citation type="journal article" date="2018" name="Nat. Ecol. Evol.">
        <title>Shark genomes provide insights into elasmobranch evolution and the origin of vertebrates.</title>
        <authorList>
            <person name="Hara Y"/>
            <person name="Yamaguchi K"/>
            <person name="Onimaru K"/>
            <person name="Kadota M"/>
            <person name="Koyanagi M"/>
            <person name="Keeley SD"/>
            <person name="Tatsumi K"/>
            <person name="Tanaka K"/>
            <person name="Motone F"/>
            <person name="Kageyama Y"/>
            <person name="Nozu R"/>
            <person name="Adachi N"/>
            <person name="Nishimura O"/>
            <person name="Nakagawa R"/>
            <person name="Tanegashima C"/>
            <person name="Kiyatake I"/>
            <person name="Matsumoto R"/>
            <person name="Murakumo K"/>
            <person name="Nishida K"/>
            <person name="Terakita A"/>
            <person name="Kuratani S"/>
            <person name="Sato K"/>
            <person name="Hyodo S Kuraku.S."/>
        </authorList>
    </citation>
    <scope>NUCLEOTIDE SEQUENCE [LARGE SCALE GENOMIC DNA]</scope>
</reference>
<feature type="non-terminal residue" evidence="4">
    <location>
        <position position="1"/>
    </location>
</feature>
<organism evidence="4 5">
    <name type="scientific">Chiloscyllium punctatum</name>
    <name type="common">Brownbanded bambooshark</name>
    <name type="synonym">Hemiscyllium punctatum</name>
    <dbReference type="NCBI Taxonomy" id="137246"/>
    <lineage>
        <taxon>Eukaryota</taxon>
        <taxon>Metazoa</taxon>
        <taxon>Chordata</taxon>
        <taxon>Craniata</taxon>
        <taxon>Vertebrata</taxon>
        <taxon>Chondrichthyes</taxon>
        <taxon>Elasmobranchii</taxon>
        <taxon>Galeomorphii</taxon>
        <taxon>Galeoidea</taxon>
        <taxon>Orectolobiformes</taxon>
        <taxon>Hemiscylliidae</taxon>
        <taxon>Chiloscyllium</taxon>
    </lineage>
</organism>
<dbReference type="PANTHER" id="PTHR43329">
    <property type="entry name" value="EPOXIDE HYDROLASE"/>
    <property type="match status" value="1"/>
</dbReference>
<dbReference type="GO" id="GO:0004301">
    <property type="term" value="F:epoxide hydrolase activity"/>
    <property type="evidence" value="ECO:0007669"/>
    <property type="project" value="UniProtKB-ARBA"/>
</dbReference>
<dbReference type="OMA" id="VYAREWL"/>
<dbReference type="STRING" id="137246.A0A401RT29"/>
<sequence>GSGLRFHYVEAGERNKHLMLLLHGFPEFWYSWRYQLREFKSEYRVVAMDLRGYGDSDAPSSRIDYNLDYLLTDVKDVIEALGHSSCILVGHDWGGILAWNFAISNSEMVERLIILNAPHPNVFQDYLSPSQLLKSSYVFFFQLPKLPELFMCMDDFKALKSAYMSKQMGIQNKSSRLTEEELEAYVYNFSKPGALVAPLNYYRNIFSHLPAKCHDVMVPTLVIWGDKDGALEVGMTAYMEQYVHNVFRLKVVTGASHWVQQDQPDVVNKLIWTFLKESNK</sequence>
<keyword evidence="1" id="KW-0378">Hydrolase</keyword>
<comment type="caution">
    <text evidence="4">The sequence shown here is derived from an EMBL/GenBank/DDBJ whole genome shotgun (WGS) entry which is preliminary data.</text>
</comment>
<evidence type="ECO:0000259" key="3">
    <source>
        <dbReference type="Pfam" id="PF00561"/>
    </source>
</evidence>
<evidence type="ECO:0000313" key="5">
    <source>
        <dbReference type="Proteomes" id="UP000287033"/>
    </source>
</evidence>
<feature type="domain" description="AB hydrolase-1" evidence="3">
    <location>
        <begin position="18"/>
        <end position="261"/>
    </location>
</feature>
<dbReference type="InterPro" id="IPR000073">
    <property type="entry name" value="AB_hydrolase_1"/>
</dbReference>
<dbReference type="PRINTS" id="PR00412">
    <property type="entry name" value="EPOXHYDRLASE"/>
</dbReference>
<dbReference type="InterPro" id="IPR000639">
    <property type="entry name" value="Epox_hydrolase-like"/>
</dbReference>
<evidence type="ECO:0000313" key="4">
    <source>
        <dbReference type="EMBL" id="GCC21305.1"/>
    </source>
</evidence>
<keyword evidence="5" id="KW-1185">Reference proteome</keyword>
<evidence type="ECO:0000256" key="1">
    <source>
        <dbReference type="ARBA" id="ARBA00022801"/>
    </source>
</evidence>
<dbReference type="EMBL" id="BEZZ01002161">
    <property type="protein sequence ID" value="GCC21305.1"/>
    <property type="molecule type" value="Genomic_DNA"/>
</dbReference>
<proteinExistence type="inferred from homology"/>
<dbReference type="SUPFAM" id="SSF53474">
    <property type="entry name" value="alpha/beta-Hydrolases"/>
    <property type="match status" value="1"/>
</dbReference>
<dbReference type="InterPro" id="IPR029058">
    <property type="entry name" value="AB_hydrolase_fold"/>
</dbReference>
<gene>
    <name evidence="4" type="ORF">chiPu_0019772</name>
</gene>
<dbReference type="AlphaFoldDB" id="A0A401RT29"/>
<dbReference type="Pfam" id="PF00561">
    <property type="entry name" value="Abhydrolase_1"/>
    <property type="match status" value="1"/>
</dbReference>
<comment type="similarity">
    <text evidence="2">Belongs to the AB hydrolase superfamily. Epoxide hydrolase family.</text>
</comment>
<dbReference type="PRINTS" id="PR00111">
    <property type="entry name" value="ABHYDROLASE"/>
</dbReference>
<name>A0A401RT29_CHIPU</name>
<dbReference type="OrthoDB" id="408373at2759"/>
<dbReference type="Gene3D" id="3.40.50.1820">
    <property type="entry name" value="alpha/beta hydrolase"/>
    <property type="match status" value="1"/>
</dbReference>
<dbReference type="Proteomes" id="UP000287033">
    <property type="component" value="Unassembled WGS sequence"/>
</dbReference>